<feature type="modified residue" description="4-aspartylphosphate" evidence="1">
    <location>
        <position position="53"/>
    </location>
</feature>
<dbReference type="Pfam" id="PF13426">
    <property type="entry name" value="PAS_9"/>
    <property type="match status" value="1"/>
</dbReference>
<dbReference type="InterPro" id="IPR000014">
    <property type="entry name" value="PAS"/>
</dbReference>
<dbReference type="InterPro" id="IPR000700">
    <property type="entry name" value="PAS-assoc_C"/>
</dbReference>
<dbReference type="Proteomes" id="UP000070565">
    <property type="component" value="Unassembled WGS sequence"/>
</dbReference>
<feature type="domain" description="PAS" evidence="3">
    <location>
        <begin position="131"/>
        <end position="172"/>
    </location>
</feature>
<dbReference type="SMART" id="SM00448">
    <property type="entry name" value="REC"/>
    <property type="match status" value="1"/>
</dbReference>
<evidence type="ECO:0000313" key="6">
    <source>
        <dbReference type="Proteomes" id="UP000070565"/>
    </source>
</evidence>
<feature type="domain" description="PAS" evidence="3">
    <location>
        <begin position="253"/>
        <end position="323"/>
    </location>
</feature>
<organism evidence="5 6">
    <name type="scientific">candidate division MSBL1 archaeon SCGC-AAA261F19</name>
    <dbReference type="NCBI Taxonomy" id="1698275"/>
    <lineage>
        <taxon>Archaea</taxon>
        <taxon>Methanobacteriati</taxon>
        <taxon>Methanobacteriota</taxon>
        <taxon>candidate division MSBL1</taxon>
    </lineage>
</organism>
<dbReference type="InterPro" id="IPR052155">
    <property type="entry name" value="Biofilm_reg_signaling"/>
</dbReference>
<dbReference type="InterPro" id="IPR013656">
    <property type="entry name" value="PAS_4"/>
</dbReference>
<protein>
    <recommendedName>
        <fullName evidence="7">Histidine kinase</fullName>
    </recommendedName>
</protein>
<dbReference type="InterPro" id="IPR001789">
    <property type="entry name" value="Sig_transdc_resp-reg_receiver"/>
</dbReference>
<evidence type="ECO:0000259" key="2">
    <source>
        <dbReference type="PROSITE" id="PS50110"/>
    </source>
</evidence>
<feature type="domain" description="Response regulatory" evidence="2">
    <location>
        <begin position="2"/>
        <end position="119"/>
    </location>
</feature>
<gene>
    <name evidence="5" type="ORF">AKJ45_02590</name>
</gene>
<dbReference type="SMART" id="SM00086">
    <property type="entry name" value="PAC"/>
    <property type="match status" value="2"/>
</dbReference>
<dbReference type="SUPFAM" id="SSF55785">
    <property type="entry name" value="PYP-like sensor domain (PAS domain)"/>
    <property type="match status" value="2"/>
</dbReference>
<evidence type="ECO:0008006" key="7">
    <source>
        <dbReference type="Google" id="ProtNLM"/>
    </source>
</evidence>
<evidence type="ECO:0000259" key="4">
    <source>
        <dbReference type="PROSITE" id="PS50113"/>
    </source>
</evidence>
<dbReference type="EMBL" id="LHXZ01000032">
    <property type="protein sequence ID" value="KXB03097.1"/>
    <property type="molecule type" value="Genomic_DNA"/>
</dbReference>
<dbReference type="PROSITE" id="PS50110">
    <property type="entry name" value="RESPONSE_REGULATORY"/>
    <property type="match status" value="1"/>
</dbReference>
<dbReference type="Pfam" id="PF08448">
    <property type="entry name" value="PAS_4"/>
    <property type="match status" value="1"/>
</dbReference>
<dbReference type="PANTHER" id="PTHR44757">
    <property type="entry name" value="DIGUANYLATE CYCLASE DGCP"/>
    <property type="match status" value="1"/>
</dbReference>
<evidence type="ECO:0000256" key="1">
    <source>
        <dbReference type="PROSITE-ProRule" id="PRU00169"/>
    </source>
</evidence>
<comment type="caution">
    <text evidence="5">The sequence shown here is derived from an EMBL/GenBank/DDBJ whole genome shotgun (WGS) entry which is preliminary data.</text>
</comment>
<name>A0A133V9N0_9EURY</name>
<dbReference type="InterPro" id="IPR001610">
    <property type="entry name" value="PAC"/>
</dbReference>
<dbReference type="PROSITE" id="PS50112">
    <property type="entry name" value="PAS"/>
    <property type="match status" value="2"/>
</dbReference>
<dbReference type="CDD" id="cd00156">
    <property type="entry name" value="REC"/>
    <property type="match status" value="1"/>
</dbReference>
<dbReference type="SMART" id="SM00091">
    <property type="entry name" value="PAS"/>
    <property type="match status" value="2"/>
</dbReference>
<accession>A0A133V9N0</accession>
<dbReference type="InterPro" id="IPR035965">
    <property type="entry name" value="PAS-like_dom_sf"/>
</dbReference>
<dbReference type="InterPro" id="IPR011006">
    <property type="entry name" value="CheY-like_superfamily"/>
</dbReference>
<dbReference type="PROSITE" id="PS50113">
    <property type="entry name" value="PAC"/>
    <property type="match status" value="1"/>
</dbReference>
<evidence type="ECO:0000313" key="5">
    <source>
        <dbReference type="EMBL" id="KXB03097.1"/>
    </source>
</evidence>
<proteinExistence type="predicted"/>
<dbReference type="PANTHER" id="PTHR44757:SF2">
    <property type="entry name" value="BIOFILM ARCHITECTURE MAINTENANCE PROTEIN MBAA"/>
    <property type="match status" value="1"/>
</dbReference>
<dbReference type="Pfam" id="PF00072">
    <property type="entry name" value="Response_reg"/>
    <property type="match status" value="1"/>
</dbReference>
<dbReference type="CDD" id="cd00130">
    <property type="entry name" value="PAS"/>
    <property type="match status" value="2"/>
</dbReference>
<evidence type="ECO:0000259" key="3">
    <source>
        <dbReference type="PROSITE" id="PS50112"/>
    </source>
</evidence>
<dbReference type="NCBIfam" id="TIGR00229">
    <property type="entry name" value="sensory_box"/>
    <property type="match status" value="2"/>
</dbReference>
<dbReference type="Gene3D" id="3.30.450.20">
    <property type="entry name" value="PAS domain"/>
    <property type="match status" value="2"/>
</dbReference>
<keyword evidence="6" id="KW-1185">Reference proteome</keyword>
<sequence length="391" mass="44901">MKVLFVDDEPGILEQAKIFLRKADDRLEIETSLSAEDALDLLDKNNYDCIVTDYQMPEMDGLEFLKVVREDRDNDVPFIIFTGKGREEVAIDALNLGADFYLQKGGDPKSQYGVLARAIVQEVKRKEAEEELNKRSEAMEASMDGMAVLDENEEYVYVNDAHARIYGYDGPEELLGKSWKVLYGEEELERFENEIMPQFREEGGWRGEAVGKKKDGARFPQEVSLTALEDGGIICVVRDITERKKAEEKYTFESNLLNSLLNNSEDLVYFKDTEDRYVRVSKAYADSLGLDQEDMKGKTVFDLFPEEEAREMHEDDLEVMKEGKEVVDREHKITLSDGETRWLSTTKVPRYDDEGNVIGMIGISRDITERKRRRKNSKRLAEPSMHLGILL</sequence>
<dbReference type="Gene3D" id="3.40.50.2300">
    <property type="match status" value="1"/>
</dbReference>
<feature type="domain" description="PAC" evidence="4">
    <location>
        <begin position="327"/>
        <end position="379"/>
    </location>
</feature>
<dbReference type="AlphaFoldDB" id="A0A133V9N0"/>
<dbReference type="GO" id="GO:0000160">
    <property type="term" value="P:phosphorelay signal transduction system"/>
    <property type="evidence" value="ECO:0007669"/>
    <property type="project" value="InterPro"/>
</dbReference>
<keyword evidence="1" id="KW-0597">Phosphoprotein</keyword>
<dbReference type="SUPFAM" id="SSF52172">
    <property type="entry name" value="CheY-like"/>
    <property type="match status" value="1"/>
</dbReference>
<reference evidence="5 6" key="1">
    <citation type="journal article" date="2016" name="Sci. Rep.">
        <title>Metabolic traits of an uncultured archaeal lineage -MSBL1- from brine pools of the Red Sea.</title>
        <authorList>
            <person name="Mwirichia R."/>
            <person name="Alam I."/>
            <person name="Rashid M."/>
            <person name="Vinu M."/>
            <person name="Ba-Alawi W."/>
            <person name="Anthony Kamau A."/>
            <person name="Kamanda Ngugi D."/>
            <person name="Goker M."/>
            <person name="Klenk H.P."/>
            <person name="Bajic V."/>
            <person name="Stingl U."/>
        </authorList>
    </citation>
    <scope>NUCLEOTIDE SEQUENCE [LARGE SCALE GENOMIC DNA]</scope>
    <source>
        <strain evidence="5">SCGC-AAA261F19</strain>
    </source>
</reference>